<accession>A0A3M8BY04</accession>
<dbReference type="CDD" id="cd06325">
    <property type="entry name" value="PBP1_ABC_unchar_transporter"/>
    <property type="match status" value="1"/>
</dbReference>
<name>A0A3M8BY04_9BACL</name>
<comment type="caution">
    <text evidence="2">The sequence shown here is derived from an EMBL/GenBank/DDBJ whole genome shotgun (WGS) entry which is preliminary data.</text>
</comment>
<keyword evidence="1" id="KW-0732">Signal</keyword>
<dbReference type="OrthoDB" id="9776955at2"/>
<evidence type="ECO:0000313" key="3">
    <source>
        <dbReference type="Proteomes" id="UP000282028"/>
    </source>
</evidence>
<protein>
    <submittedName>
        <fullName evidence="2">ABC transporter substrate-binding protein</fullName>
    </submittedName>
</protein>
<organism evidence="2 3">
    <name type="scientific">Brevibacillus invocatus</name>
    <dbReference type="NCBI Taxonomy" id="173959"/>
    <lineage>
        <taxon>Bacteria</taxon>
        <taxon>Bacillati</taxon>
        <taxon>Bacillota</taxon>
        <taxon>Bacilli</taxon>
        <taxon>Bacillales</taxon>
        <taxon>Paenibacillaceae</taxon>
        <taxon>Brevibacillus</taxon>
    </lineage>
</organism>
<dbReference type="PROSITE" id="PS51257">
    <property type="entry name" value="PROKAR_LIPOPROTEIN"/>
    <property type="match status" value="1"/>
</dbReference>
<dbReference type="EMBL" id="RHHR01000045">
    <property type="protein sequence ID" value="RNB68296.1"/>
    <property type="molecule type" value="Genomic_DNA"/>
</dbReference>
<evidence type="ECO:0000256" key="1">
    <source>
        <dbReference type="SAM" id="SignalP"/>
    </source>
</evidence>
<feature type="chain" id="PRO_5039136257" evidence="1">
    <location>
        <begin position="22"/>
        <end position="343"/>
    </location>
</feature>
<keyword evidence="3" id="KW-1185">Reference proteome</keyword>
<sequence length="343" mass="35923">MRRAGSFVMAALLSLTLAACGAGSNGGSQSAAAPSTGTTEAPAAAEQTVKLGLTQFVEHPALDSIRQGILDGLKDAGYEDGKNLAVDYQNAHADMNNTVTIAQKYAGDQKDIVIAIATPSAQAAAKAITDKPVVFSAVTDPLSAQLVSSLETPDGNVTGTSDKVSMEQQLELIKTFLPELKKLGVIYTTSEVNAEVQVKDLEEATSKAGVELVKAGTSQMSEIQLAAQGMVGNVDAIFIPIDNSVVSAFEAVLSVAEQNKFPVFASDTDTVKRGAVATYGIDYYQMGKQTGEMAARVLKGQTIGQTPVEVSKTADLYINETAAEKFGLPVTEALKQQAKEIIK</sequence>
<dbReference type="RefSeq" id="WP_122910876.1">
    <property type="nucleotide sequence ID" value="NZ_CBCSBE010000019.1"/>
</dbReference>
<dbReference type="SUPFAM" id="SSF53822">
    <property type="entry name" value="Periplasmic binding protein-like I"/>
    <property type="match status" value="1"/>
</dbReference>
<proteinExistence type="predicted"/>
<dbReference type="Pfam" id="PF04392">
    <property type="entry name" value="ABC_sub_bind"/>
    <property type="match status" value="1"/>
</dbReference>
<feature type="signal peptide" evidence="1">
    <location>
        <begin position="1"/>
        <end position="21"/>
    </location>
</feature>
<dbReference type="InterPro" id="IPR007487">
    <property type="entry name" value="ABC_transpt-TYRBP-like"/>
</dbReference>
<gene>
    <name evidence="2" type="ORF">EDM52_20845</name>
</gene>
<evidence type="ECO:0000313" key="2">
    <source>
        <dbReference type="EMBL" id="RNB68296.1"/>
    </source>
</evidence>
<dbReference type="PANTHER" id="PTHR35271">
    <property type="entry name" value="ABC TRANSPORTER, SUBSTRATE-BINDING LIPOPROTEIN-RELATED"/>
    <property type="match status" value="1"/>
</dbReference>
<dbReference type="PANTHER" id="PTHR35271:SF1">
    <property type="entry name" value="ABC TRANSPORTER, SUBSTRATE-BINDING LIPOPROTEIN"/>
    <property type="match status" value="1"/>
</dbReference>
<dbReference type="Gene3D" id="3.40.50.2300">
    <property type="match status" value="2"/>
</dbReference>
<dbReference type="Proteomes" id="UP000282028">
    <property type="component" value="Unassembled WGS sequence"/>
</dbReference>
<dbReference type="InterPro" id="IPR028082">
    <property type="entry name" value="Peripla_BP_I"/>
</dbReference>
<reference evidence="2 3" key="1">
    <citation type="submission" date="2018-10" db="EMBL/GenBank/DDBJ databases">
        <title>Phylogenomics of Brevibacillus.</title>
        <authorList>
            <person name="Dunlap C."/>
        </authorList>
    </citation>
    <scope>NUCLEOTIDE SEQUENCE [LARGE SCALE GENOMIC DNA]</scope>
    <source>
        <strain evidence="2 3">JCM 12215</strain>
    </source>
</reference>
<dbReference type="AlphaFoldDB" id="A0A3M8BY04"/>